<dbReference type="AlphaFoldDB" id="A0A7X0HEA8"/>
<organism evidence="1 2">
    <name type="scientific">Streptomyces candidus</name>
    <dbReference type="NCBI Taxonomy" id="67283"/>
    <lineage>
        <taxon>Bacteria</taxon>
        <taxon>Bacillati</taxon>
        <taxon>Actinomycetota</taxon>
        <taxon>Actinomycetes</taxon>
        <taxon>Kitasatosporales</taxon>
        <taxon>Streptomycetaceae</taxon>
        <taxon>Streptomyces</taxon>
    </lineage>
</organism>
<protein>
    <submittedName>
        <fullName evidence="1">Uncharacterized protein</fullName>
    </submittedName>
</protein>
<comment type="caution">
    <text evidence="1">The sequence shown here is derived from an EMBL/GenBank/DDBJ whole genome shotgun (WGS) entry which is preliminary data.</text>
</comment>
<proteinExistence type="predicted"/>
<reference evidence="1 2" key="1">
    <citation type="submission" date="2020-08" db="EMBL/GenBank/DDBJ databases">
        <title>Genomic Encyclopedia of Type Strains, Phase IV (KMG-IV): sequencing the most valuable type-strain genomes for metagenomic binning, comparative biology and taxonomic classification.</title>
        <authorList>
            <person name="Goeker M."/>
        </authorList>
    </citation>
    <scope>NUCLEOTIDE SEQUENCE [LARGE SCALE GENOMIC DNA]</scope>
    <source>
        <strain evidence="1 2">DSM 40141</strain>
    </source>
</reference>
<accession>A0A7X0HEA8</accession>
<dbReference type="Proteomes" id="UP000540423">
    <property type="component" value="Unassembled WGS sequence"/>
</dbReference>
<evidence type="ECO:0000313" key="1">
    <source>
        <dbReference type="EMBL" id="MBB6436056.1"/>
    </source>
</evidence>
<evidence type="ECO:0000313" key="2">
    <source>
        <dbReference type="Proteomes" id="UP000540423"/>
    </source>
</evidence>
<gene>
    <name evidence="1" type="ORF">HNQ79_002519</name>
</gene>
<dbReference type="RefSeq" id="WP_185029973.1">
    <property type="nucleotide sequence ID" value="NZ_BNBN01000005.1"/>
</dbReference>
<dbReference type="EMBL" id="JACHEM010000005">
    <property type="protein sequence ID" value="MBB6436056.1"/>
    <property type="molecule type" value="Genomic_DNA"/>
</dbReference>
<sequence length="136" mass="14666">MPLSAAAYGPQARRLELVTAGGRVLGSAEGDGPLAVSLDVEVREPTWVAARCTGGAHPDVLAERAWSHTGATWLDVDGASVRRESDLAFCRRWLDLLADFVQKHGRFRDAQQRIDLLAAVDAARPFYAAGLGVRAR</sequence>
<name>A0A7X0HEA8_9ACTN</name>
<keyword evidence="2" id="KW-1185">Reference proteome</keyword>